<name>A0ABW8DE14_9GAMM</name>
<feature type="compositionally biased region" description="Polar residues" evidence="1">
    <location>
        <begin position="66"/>
        <end position="249"/>
    </location>
</feature>
<accession>A0ABW8DE14</accession>
<proteinExistence type="predicted"/>
<dbReference type="RefSeq" id="WP_400188876.1">
    <property type="nucleotide sequence ID" value="NZ_JBGORX010000012.1"/>
</dbReference>
<reference evidence="2 3" key="1">
    <citation type="submission" date="2024-08" db="EMBL/GenBank/DDBJ databases">
        <title>Draft Genome Sequence of Legionella lytica strain DSB2004, Isolated From a Fire Sprinkler System.</title>
        <authorList>
            <person name="Everhart A.D."/>
            <person name="Kidane D.T."/>
            <person name="Farone A.L."/>
            <person name="Farone M.B."/>
        </authorList>
    </citation>
    <scope>NUCLEOTIDE SEQUENCE [LARGE SCALE GENOMIC DNA]</scope>
    <source>
        <strain evidence="2 3">DSB2004</strain>
    </source>
</reference>
<sequence length="366" mass="39296">MAIKKGAFELYTQERKLPEKRVKSPAKASHFFDDIYTKDNGSQSVHEQSLIQQTVPAGSPPAHANSILNNITSNGSQSVHEQSLIQQTVPAGSPSAHANSVLNNNTSNGSQSVHEQSLIQQTVPVGSPSAHANSVLNNNTSNGSQSVHEQSLIQQTVPVGSPSAHANSALNNDTRNGSQSVHEQSLIQQTVPAGSPSAHANSVLNNNTSNGSQSVHEQSLIQQTVPVGSPSAHANSALNNDTSNGSQSVHVKGNDLASKTVDAQVSVLEKNPQISFSKLVGNQRAIIIALYKNIKINKSDTTDELTLESISKLTQVNQKSLKNTLFRLNNAGILIRADQKVGRGGWVKYKINTHIIREIQQKEFFR</sequence>
<feature type="region of interest" description="Disordered" evidence="1">
    <location>
        <begin position="55"/>
        <end position="251"/>
    </location>
</feature>
<evidence type="ECO:0000313" key="3">
    <source>
        <dbReference type="Proteomes" id="UP001615550"/>
    </source>
</evidence>
<dbReference type="EMBL" id="JBGORX010000012">
    <property type="protein sequence ID" value="MFJ1270086.1"/>
    <property type="molecule type" value="Genomic_DNA"/>
</dbReference>
<keyword evidence="3" id="KW-1185">Reference proteome</keyword>
<evidence type="ECO:0000256" key="1">
    <source>
        <dbReference type="SAM" id="MobiDB-lite"/>
    </source>
</evidence>
<organism evidence="2 3">
    <name type="scientific">Legionella lytica</name>
    <dbReference type="NCBI Taxonomy" id="96232"/>
    <lineage>
        <taxon>Bacteria</taxon>
        <taxon>Pseudomonadati</taxon>
        <taxon>Pseudomonadota</taxon>
        <taxon>Gammaproteobacteria</taxon>
        <taxon>Legionellales</taxon>
        <taxon>Legionellaceae</taxon>
        <taxon>Legionella</taxon>
    </lineage>
</organism>
<evidence type="ECO:0000313" key="2">
    <source>
        <dbReference type="EMBL" id="MFJ1270086.1"/>
    </source>
</evidence>
<dbReference type="Proteomes" id="UP001615550">
    <property type="component" value="Unassembled WGS sequence"/>
</dbReference>
<protein>
    <submittedName>
        <fullName evidence="2">Uncharacterized protein</fullName>
    </submittedName>
</protein>
<comment type="caution">
    <text evidence="2">The sequence shown here is derived from an EMBL/GenBank/DDBJ whole genome shotgun (WGS) entry which is preliminary data.</text>
</comment>
<gene>
    <name evidence="2" type="ORF">ACD661_16120</name>
</gene>